<dbReference type="EMBL" id="FRAH01000005">
    <property type="protein sequence ID" value="SHJ75260.1"/>
    <property type="molecule type" value="Genomic_DNA"/>
</dbReference>
<evidence type="ECO:0000256" key="2">
    <source>
        <dbReference type="ARBA" id="ARBA00022814"/>
    </source>
</evidence>
<name>A0A1M6LVR1_9FIRM</name>
<evidence type="ECO:0000313" key="8">
    <source>
        <dbReference type="EMBL" id="SHJ75260.1"/>
    </source>
</evidence>
<dbReference type="AlphaFoldDB" id="A0A1M6LVR1"/>
<dbReference type="GO" id="GO:0031564">
    <property type="term" value="P:transcription antitermination"/>
    <property type="evidence" value="ECO:0007669"/>
    <property type="project" value="UniProtKB-KW"/>
</dbReference>
<dbReference type="SUPFAM" id="SSF48013">
    <property type="entry name" value="NusB-like"/>
    <property type="match status" value="1"/>
</dbReference>
<dbReference type="GO" id="GO:0006353">
    <property type="term" value="P:DNA-templated transcription termination"/>
    <property type="evidence" value="ECO:0007669"/>
    <property type="project" value="UniProtKB-UniRule"/>
</dbReference>
<evidence type="ECO:0000256" key="1">
    <source>
        <dbReference type="ARBA" id="ARBA00005952"/>
    </source>
</evidence>
<feature type="domain" description="NusB/RsmB/TIM44" evidence="7">
    <location>
        <begin position="4"/>
        <end position="132"/>
    </location>
</feature>
<dbReference type="HAMAP" id="MF_00073">
    <property type="entry name" value="NusB"/>
    <property type="match status" value="1"/>
</dbReference>
<evidence type="ECO:0000313" key="9">
    <source>
        <dbReference type="Proteomes" id="UP000183975"/>
    </source>
</evidence>
<dbReference type="Pfam" id="PF01029">
    <property type="entry name" value="NusB"/>
    <property type="match status" value="1"/>
</dbReference>
<reference evidence="8 9" key="1">
    <citation type="submission" date="2016-11" db="EMBL/GenBank/DDBJ databases">
        <authorList>
            <person name="Jaros S."/>
            <person name="Januszkiewicz K."/>
            <person name="Wedrychowicz H."/>
        </authorList>
    </citation>
    <scope>NUCLEOTIDE SEQUENCE [LARGE SCALE GENOMIC DNA]</scope>
    <source>
        <strain evidence="8 9">DSM 14214</strain>
    </source>
</reference>
<dbReference type="GeneID" id="78177363"/>
<keyword evidence="3 6" id="KW-0694">RNA-binding</keyword>
<dbReference type="Gene3D" id="1.10.940.10">
    <property type="entry name" value="NusB-like"/>
    <property type="match status" value="1"/>
</dbReference>
<dbReference type="PANTHER" id="PTHR11078:SF3">
    <property type="entry name" value="ANTITERMINATION NUSB DOMAIN-CONTAINING PROTEIN"/>
    <property type="match status" value="1"/>
</dbReference>
<dbReference type="InterPro" id="IPR006027">
    <property type="entry name" value="NusB_RsmB_TIM44"/>
</dbReference>
<evidence type="ECO:0000256" key="3">
    <source>
        <dbReference type="ARBA" id="ARBA00022884"/>
    </source>
</evidence>
<gene>
    <name evidence="6" type="primary">nusB</name>
    <name evidence="8" type="ORF">SAMN02745138_00444</name>
</gene>
<keyword evidence="9" id="KW-1185">Reference proteome</keyword>
<accession>A0A1M6LVR1</accession>
<proteinExistence type="inferred from homology"/>
<dbReference type="GO" id="GO:0003723">
    <property type="term" value="F:RNA binding"/>
    <property type="evidence" value="ECO:0007669"/>
    <property type="project" value="UniProtKB-UniRule"/>
</dbReference>
<dbReference type="OrthoDB" id="9811381at2"/>
<comment type="function">
    <text evidence="6">Involved in transcription antitermination. Required for transcription of ribosomal RNA (rRNA) genes. Binds specifically to the boxA antiterminator sequence of the ribosomal RNA (rrn) operons.</text>
</comment>
<evidence type="ECO:0000259" key="7">
    <source>
        <dbReference type="Pfam" id="PF01029"/>
    </source>
</evidence>
<dbReference type="InterPro" id="IPR035926">
    <property type="entry name" value="NusB-like_sf"/>
</dbReference>
<evidence type="ECO:0000256" key="5">
    <source>
        <dbReference type="ARBA" id="ARBA00023163"/>
    </source>
</evidence>
<keyword evidence="2 6" id="KW-0889">Transcription antitermination</keyword>
<dbReference type="Proteomes" id="UP000183975">
    <property type="component" value="Unassembled WGS sequence"/>
</dbReference>
<dbReference type="RefSeq" id="WP_022365228.1">
    <property type="nucleotide sequence ID" value="NZ_FRAH01000005.1"/>
</dbReference>
<dbReference type="GO" id="GO:0005829">
    <property type="term" value="C:cytosol"/>
    <property type="evidence" value="ECO:0007669"/>
    <property type="project" value="TreeGrafter"/>
</dbReference>
<dbReference type="NCBIfam" id="TIGR01951">
    <property type="entry name" value="nusB"/>
    <property type="match status" value="1"/>
</dbReference>
<keyword evidence="4 6" id="KW-0805">Transcription regulation</keyword>
<keyword evidence="5 6" id="KW-0804">Transcription</keyword>
<sequence>MSRRNARKNAFVLLFQMEFNAAEEQEQMTDLFFAEQDEVVTEEDKAYTMAAVEGTRANLEAIDAVIDSFAKGWNTQRMNRVDLAILRLAVYELKYSKDAPVGVVINEAVELAKKYSSDEAPAFINGVLGKIASA</sequence>
<organism evidence="8 9">
    <name type="scientific">Anaerotignum lactatifermentans DSM 14214</name>
    <dbReference type="NCBI Taxonomy" id="1121323"/>
    <lineage>
        <taxon>Bacteria</taxon>
        <taxon>Bacillati</taxon>
        <taxon>Bacillota</taxon>
        <taxon>Clostridia</taxon>
        <taxon>Lachnospirales</taxon>
        <taxon>Anaerotignaceae</taxon>
        <taxon>Anaerotignum</taxon>
    </lineage>
</organism>
<evidence type="ECO:0000256" key="6">
    <source>
        <dbReference type="HAMAP-Rule" id="MF_00073"/>
    </source>
</evidence>
<dbReference type="PANTHER" id="PTHR11078">
    <property type="entry name" value="N UTILIZATION SUBSTANCE PROTEIN B-RELATED"/>
    <property type="match status" value="1"/>
</dbReference>
<protein>
    <recommendedName>
        <fullName evidence="6">Transcription antitermination protein NusB</fullName>
    </recommendedName>
    <alternativeName>
        <fullName evidence="6">Antitermination factor NusB</fullName>
    </alternativeName>
</protein>
<evidence type="ECO:0000256" key="4">
    <source>
        <dbReference type="ARBA" id="ARBA00023015"/>
    </source>
</evidence>
<comment type="similarity">
    <text evidence="1 6">Belongs to the NusB family.</text>
</comment>
<dbReference type="InterPro" id="IPR011605">
    <property type="entry name" value="NusB_fam"/>
</dbReference>